<evidence type="ECO:0000256" key="1">
    <source>
        <dbReference type="SAM" id="MobiDB-lite"/>
    </source>
</evidence>
<feature type="region of interest" description="Disordered" evidence="1">
    <location>
        <begin position="191"/>
        <end position="211"/>
    </location>
</feature>
<evidence type="ECO:0000313" key="3">
    <source>
        <dbReference type="RefSeq" id="XP_015073758.1"/>
    </source>
</evidence>
<reference evidence="3" key="2">
    <citation type="submission" date="2025-08" db="UniProtKB">
        <authorList>
            <consortium name="RefSeq"/>
        </authorList>
    </citation>
    <scope>IDENTIFICATION</scope>
</reference>
<dbReference type="Proteomes" id="UP000694930">
    <property type="component" value="Chromosome 1"/>
</dbReference>
<dbReference type="Gene3D" id="3.10.10.10">
    <property type="entry name" value="HIV Type 1 Reverse Transcriptase, subunit A, domain 1"/>
    <property type="match status" value="1"/>
</dbReference>
<evidence type="ECO:0000313" key="2">
    <source>
        <dbReference type="Proteomes" id="UP000694930"/>
    </source>
</evidence>
<organism evidence="2 3">
    <name type="scientific">Solanum pennellii</name>
    <name type="common">Tomato</name>
    <name type="synonym">Lycopersicon pennellii</name>
    <dbReference type="NCBI Taxonomy" id="28526"/>
    <lineage>
        <taxon>Eukaryota</taxon>
        <taxon>Viridiplantae</taxon>
        <taxon>Streptophyta</taxon>
        <taxon>Embryophyta</taxon>
        <taxon>Tracheophyta</taxon>
        <taxon>Spermatophyta</taxon>
        <taxon>Magnoliopsida</taxon>
        <taxon>eudicotyledons</taxon>
        <taxon>Gunneridae</taxon>
        <taxon>Pentapetalae</taxon>
        <taxon>asterids</taxon>
        <taxon>lamiids</taxon>
        <taxon>Solanales</taxon>
        <taxon>Solanaceae</taxon>
        <taxon>Solanoideae</taxon>
        <taxon>Solaneae</taxon>
        <taxon>Solanum</taxon>
        <taxon>Solanum subgen. Lycopersicon</taxon>
    </lineage>
</organism>
<dbReference type="InterPro" id="IPR032567">
    <property type="entry name" value="RTL1-rel"/>
</dbReference>
<proteinExistence type="predicted"/>
<gene>
    <name evidence="3" type="primary">LOC107017956</name>
</gene>
<dbReference type="PANTHER" id="PTHR15503">
    <property type="entry name" value="LDOC1 RELATED"/>
    <property type="match status" value="1"/>
</dbReference>
<dbReference type="RefSeq" id="XP_015073758.1">
    <property type="nucleotide sequence ID" value="XM_015218272.1"/>
</dbReference>
<name>A0ABM1GNQ5_SOLPN</name>
<dbReference type="InterPro" id="IPR043502">
    <property type="entry name" value="DNA/RNA_pol_sf"/>
</dbReference>
<accession>A0ABM1GNQ5</accession>
<dbReference type="GeneID" id="107017956"/>
<keyword evidence="2" id="KW-1185">Reference proteome</keyword>
<dbReference type="SUPFAM" id="SSF56672">
    <property type="entry name" value="DNA/RNA polymerases"/>
    <property type="match status" value="1"/>
</dbReference>
<dbReference type="PANTHER" id="PTHR15503:SF45">
    <property type="entry name" value="RNA-DIRECTED DNA POLYMERASE HOMOLOG"/>
    <property type="match status" value="1"/>
</dbReference>
<reference evidence="2" key="1">
    <citation type="journal article" date="2014" name="Nat. Genet.">
        <title>The genome of the stress-tolerant wild tomato species Solanum pennellii.</title>
        <authorList>
            <person name="Bolger A."/>
            <person name="Scossa F."/>
            <person name="Bolger M.E."/>
            <person name="Lanz C."/>
            <person name="Maumus F."/>
            <person name="Tohge T."/>
            <person name="Quesneville H."/>
            <person name="Alseekh S."/>
            <person name="Sorensen I."/>
            <person name="Lichtenstein G."/>
            <person name="Fich E.A."/>
            <person name="Conte M."/>
            <person name="Keller H."/>
            <person name="Schneeberger K."/>
            <person name="Schwacke R."/>
            <person name="Ofner I."/>
            <person name="Vrebalov J."/>
            <person name="Xu Y."/>
            <person name="Osorio S."/>
            <person name="Aflitos S.A."/>
            <person name="Schijlen E."/>
            <person name="Jimenez-Gomez J.M."/>
            <person name="Ryngajllo M."/>
            <person name="Kimura S."/>
            <person name="Kumar R."/>
            <person name="Koenig D."/>
            <person name="Headland L.R."/>
            <person name="Maloof J.N."/>
            <person name="Sinha N."/>
            <person name="van Ham R.C."/>
            <person name="Lankhorst R.K."/>
            <person name="Mao L."/>
            <person name="Vogel A."/>
            <person name="Arsova B."/>
            <person name="Panstruga R."/>
            <person name="Fei Z."/>
            <person name="Rose J.K."/>
            <person name="Zamir D."/>
            <person name="Carrari F."/>
            <person name="Giovannoni J.J."/>
            <person name="Weigel D."/>
            <person name="Usadel B."/>
            <person name="Fernie A.R."/>
        </authorList>
    </citation>
    <scope>NUCLEOTIDE SEQUENCE [LARGE SCALE GENOMIC DNA]</scope>
    <source>
        <strain evidence="2">cv. LA0716</strain>
    </source>
</reference>
<sequence length="211" mass="23971">MFSKDLPRVPPETEIYFAIDLLPNIQLISIPLYTMAPVKLKELKGQLKDLLDKGFIRPSISPWGAALLFIKKKDGQDDKNKAVLDTIVGGSYEDCTSAEIAEKLDKISRNNKARSTRKWRSVLATGRALVDIQKGHTKFSLNNEEETFNIIRSMKHSGEIQMTSAITYRDYDALVAALERYEYRSKPKNLELDMTQRESPPVRPSIVEDPN</sequence>
<protein>
    <submittedName>
        <fullName evidence="3">Uncharacterized protein LOC107017956</fullName>
    </submittedName>
</protein>